<feature type="transmembrane region" description="Helical" evidence="2">
    <location>
        <begin position="172"/>
        <end position="191"/>
    </location>
</feature>
<gene>
    <name evidence="3" type="ORF">C2E20_4910</name>
</gene>
<feature type="compositionally biased region" description="Low complexity" evidence="1">
    <location>
        <begin position="58"/>
        <end position="70"/>
    </location>
</feature>
<evidence type="ECO:0000256" key="1">
    <source>
        <dbReference type="SAM" id="MobiDB-lite"/>
    </source>
</evidence>
<keyword evidence="2" id="KW-0472">Membrane</keyword>
<name>A0A2P6VCD5_9CHLO</name>
<feature type="region of interest" description="Disordered" evidence="1">
    <location>
        <begin position="1"/>
        <end position="74"/>
    </location>
</feature>
<keyword evidence="2" id="KW-1133">Transmembrane helix</keyword>
<evidence type="ECO:0000313" key="4">
    <source>
        <dbReference type="Proteomes" id="UP000239649"/>
    </source>
</evidence>
<comment type="caution">
    <text evidence="3">The sequence shown here is derived from an EMBL/GenBank/DDBJ whole genome shotgun (WGS) entry which is preliminary data.</text>
</comment>
<evidence type="ECO:0000313" key="3">
    <source>
        <dbReference type="EMBL" id="PSC71752.1"/>
    </source>
</evidence>
<dbReference type="PANTHER" id="PTHR36771">
    <property type="entry name" value="POTASSIUM TRANSPORTER"/>
    <property type="match status" value="1"/>
</dbReference>
<dbReference type="AlphaFoldDB" id="A0A2P6VCD5"/>
<reference evidence="3 4" key="1">
    <citation type="journal article" date="2018" name="Plant J.">
        <title>Genome sequences of Chlorella sorokiniana UTEX 1602 and Micractinium conductrix SAG 241.80: implications to maltose excretion by a green alga.</title>
        <authorList>
            <person name="Arriola M.B."/>
            <person name="Velmurugan N."/>
            <person name="Zhang Y."/>
            <person name="Plunkett M.H."/>
            <person name="Hondzo H."/>
            <person name="Barney B.M."/>
        </authorList>
    </citation>
    <scope>NUCLEOTIDE SEQUENCE [LARGE SCALE GENOMIC DNA]</scope>
    <source>
        <strain evidence="3 4">SAG 241.80</strain>
    </source>
</reference>
<dbReference type="STRING" id="554055.A0A2P6VCD5"/>
<dbReference type="OrthoDB" id="5845at2759"/>
<keyword evidence="4" id="KW-1185">Reference proteome</keyword>
<evidence type="ECO:0000256" key="2">
    <source>
        <dbReference type="SAM" id="Phobius"/>
    </source>
</evidence>
<dbReference type="PANTHER" id="PTHR36771:SF2">
    <property type="entry name" value="POTASSIUM TRANSPORTER"/>
    <property type="match status" value="1"/>
</dbReference>
<organism evidence="3 4">
    <name type="scientific">Micractinium conductrix</name>
    <dbReference type="NCBI Taxonomy" id="554055"/>
    <lineage>
        <taxon>Eukaryota</taxon>
        <taxon>Viridiplantae</taxon>
        <taxon>Chlorophyta</taxon>
        <taxon>core chlorophytes</taxon>
        <taxon>Trebouxiophyceae</taxon>
        <taxon>Chlorellales</taxon>
        <taxon>Chlorellaceae</taxon>
        <taxon>Chlorella clade</taxon>
        <taxon>Micractinium</taxon>
    </lineage>
</organism>
<keyword evidence="2" id="KW-0812">Transmembrane</keyword>
<accession>A0A2P6VCD5</accession>
<feature type="compositionally biased region" description="Basic residues" evidence="1">
    <location>
        <begin position="47"/>
        <end position="57"/>
    </location>
</feature>
<feature type="compositionally biased region" description="Low complexity" evidence="1">
    <location>
        <begin position="13"/>
        <end position="26"/>
    </location>
</feature>
<sequence>MQPATAFFGRKSAGAAVAEPPAAAPARKQGFFTIRQRPADEPAAAKPAKKQPAKKQVAKQQPAKQQKAAASSKTIDKAAEYEKRQGFFGRTLSAFDFAEVRSKSDAELLYEAKYGQRKEDGKMSREQYAALRRRVAGTAKDYWKGWVDVKGEYVEKGYVAKDASSTAASVPALPFLVAVVVAMLGATVVVVQQTS</sequence>
<dbReference type="Proteomes" id="UP000239649">
    <property type="component" value="Unassembled WGS sequence"/>
</dbReference>
<proteinExistence type="predicted"/>
<protein>
    <submittedName>
        <fullName evidence="3">Uncharacterized protein</fullName>
    </submittedName>
</protein>
<dbReference type="EMBL" id="LHPF02000013">
    <property type="protein sequence ID" value="PSC71752.1"/>
    <property type="molecule type" value="Genomic_DNA"/>
</dbReference>